<dbReference type="Proteomes" id="UP000001941">
    <property type="component" value="Chromosome"/>
</dbReference>
<sequence length="724" mass="76956">MGKVYVMSGKPFRYLGYLILVILVAFSVSGTAQPITAPAVITSPGMYELTADARGITDMYGIRIESSDVVLDGQGHFLGGDQRDKSVGIYVNKFGGSITNVTIKNLKLEDWNNGVSYQYVKGKEGDTNVISNLDIIDCPTGIHIEYSDFIGITDNLIRDCSKAINIEQTSSKVTVTKNTLKNNGVGVIVMKTADVTLHDNTINTCDVYGVQVTDSSGFTLTKNGISDNKYAALQIESTTDSVITDNNFSKTATGPVVVIGNGVTGAKIYNNYFGSVNNISVDEISSDIVWNVTLEEGVNILGGPYKGGNYWGSAPGLDGFSDTVPDEDGYGIGDKPYEINAYNIDYLPLTNTDKNYPAPTPEPTPEPVEAVSSEFEHNIPADTNTTSEEEPVANQSSEGLSVEEREPSEPVKTNETANEVVNETINATTKSPSATPAISVQNEYQDEESAFSALGSEVVRVKDENGTVIAENISANETPVTAPAVKNGYLLFTGLNPGNQVVLTTSTHQEVVLDAVMTSSLSVPVPANIPLYTSWKVMAMNATAAQGSIDRYPAADETVVIAVTLRELSPSLSSNNSSMAVLSVSDPAILTIPDSTSPLPTPDSSQSVDIANNSTPYEVVPPVLTYLPEMRSGNETGIASIVIENGAGEKVPGHTVTAYAGPGGAIFPEGTVEVMAGGDITFVLTPYEGHQIEYLLIDGSNVDPSSEYQFVNVTRDHTIIAGFS</sequence>
<dbReference type="InterPro" id="IPR006626">
    <property type="entry name" value="PbH1"/>
</dbReference>
<dbReference type="SUPFAM" id="SSF51126">
    <property type="entry name" value="Pectin lyase-like"/>
    <property type="match status" value="1"/>
</dbReference>
<dbReference type="STRING" id="323259.Mhun_1781"/>
<dbReference type="Pfam" id="PF05048">
    <property type="entry name" value="NosD"/>
    <property type="match status" value="1"/>
</dbReference>
<evidence type="ECO:0000313" key="4">
    <source>
        <dbReference type="Proteomes" id="UP000001941"/>
    </source>
</evidence>
<dbReference type="HOGENOM" id="CLU_382043_0_0_2"/>
<dbReference type="EnsemblBacteria" id="ABD41502">
    <property type="protein sequence ID" value="ABD41502"/>
    <property type="gene ID" value="Mhun_1781"/>
</dbReference>
<dbReference type="InterPro" id="IPR007742">
    <property type="entry name" value="NosD_dom"/>
</dbReference>
<dbReference type="eggNOG" id="arCOG02545">
    <property type="taxonomic scope" value="Archaea"/>
</dbReference>
<reference evidence="4" key="1">
    <citation type="journal article" date="2016" name="Stand. Genomic Sci.">
        <title>Complete genome sequence of Methanospirillum hungatei type strain JF1.</title>
        <authorList>
            <person name="Gunsalus R.P."/>
            <person name="Cook L.E."/>
            <person name="Crable B."/>
            <person name="Rohlin L."/>
            <person name="McDonald E."/>
            <person name="Mouttaki H."/>
            <person name="Sieber J.R."/>
            <person name="Poweleit N."/>
            <person name="Zhou H."/>
            <person name="Lapidus A.L."/>
            <person name="Daligault H.E."/>
            <person name="Land M."/>
            <person name="Gilna P."/>
            <person name="Ivanova N."/>
            <person name="Kyrpides N."/>
            <person name="Culley D.E."/>
            <person name="McInerney M.J."/>
        </authorList>
    </citation>
    <scope>NUCLEOTIDE SEQUENCE [LARGE SCALE GENOMIC DNA]</scope>
    <source>
        <strain evidence="4">ATCC 27890 / DSM 864 / NBRC 100397 / JF-1</strain>
    </source>
</reference>
<evidence type="ECO:0000259" key="2">
    <source>
        <dbReference type="Pfam" id="PF05048"/>
    </source>
</evidence>
<keyword evidence="4" id="KW-1185">Reference proteome</keyword>
<dbReference type="KEGG" id="mhu:Mhun_1781"/>
<evidence type="ECO:0000313" key="3">
    <source>
        <dbReference type="EMBL" id="ABD41502.1"/>
    </source>
</evidence>
<dbReference type="EMBL" id="CP000254">
    <property type="protein sequence ID" value="ABD41502.1"/>
    <property type="molecule type" value="Genomic_DNA"/>
</dbReference>
<feature type="region of interest" description="Disordered" evidence="1">
    <location>
        <begin position="352"/>
        <end position="417"/>
    </location>
</feature>
<dbReference type="SMART" id="SM00710">
    <property type="entry name" value="PbH1"/>
    <property type="match status" value="7"/>
</dbReference>
<evidence type="ECO:0000256" key="1">
    <source>
        <dbReference type="SAM" id="MobiDB-lite"/>
    </source>
</evidence>
<dbReference type="Gene3D" id="2.160.20.10">
    <property type="entry name" value="Single-stranded right-handed beta-helix, Pectin lyase-like"/>
    <property type="match status" value="1"/>
</dbReference>
<feature type="domain" description="Periplasmic copper-binding protein NosD beta helix" evidence="2">
    <location>
        <begin position="107"/>
        <end position="313"/>
    </location>
</feature>
<dbReference type="InterPro" id="IPR012334">
    <property type="entry name" value="Pectin_lyas_fold"/>
</dbReference>
<organism evidence="3 4">
    <name type="scientific">Methanospirillum hungatei JF-1 (strain ATCC 27890 / DSM 864 / NBRC 100397 / JF-1)</name>
    <dbReference type="NCBI Taxonomy" id="323259"/>
    <lineage>
        <taxon>Archaea</taxon>
        <taxon>Methanobacteriati</taxon>
        <taxon>Methanobacteriota</taxon>
        <taxon>Stenosarchaea group</taxon>
        <taxon>Methanomicrobia</taxon>
        <taxon>Methanomicrobiales</taxon>
        <taxon>Methanospirillaceae</taxon>
        <taxon>Methanospirillum</taxon>
    </lineage>
</organism>
<dbReference type="AlphaFoldDB" id="Q2FM56"/>
<protein>
    <recommendedName>
        <fullName evidence="2">Periplasmic copper-binding protein NosD beta helix domain-containing protein</fullName>
    </recommendedName>
</protein>
<accession>Q2FM56</accession>
<proteinExistence type="predicted"/>
<dbReference type="InterPro" id="IPR011050">
    <property type="entry name" value="Pectin_lyase_fold/virulence"/>
</dbReference>
<gene>
    <name evidence="3" type="ordered locus">Mhun_1781</name>
</gene>
<dbReference type="InParanoid" id="Q2FM56"/>
<name>Q2FM56_METHJ</name>